<keyword evidence="6" id="KW-1185">Reference proteome</keyword>
<dbReference type="AlphaFoldDB" id="A0A5B7D315"/>
<evidence type="ECO:0000256" key="2">
    <source>
        <dbReference type="PROSITE-ProRule" id="PRU00059"/>
    </source>
</evidence>
<evidence type="ECO:0000256" key="1">
    <source>
        <dbReference type="ARBA" id="ARBA00023157"/>
    </source>
</evidence>
<sequence>MPVLYPPVYVHLAEPLGTSDRWVVFSVTTSTDAHSYRYQLRITQVDCSAESPLQAPGGCLQYFPRATGVIRSFNYDGGQYMGGHEYRACVRAQPGACTITLAAEQGYFGVDQPWGRAGVGVRACTKDYLFLPSVSMDVSGAAGDGGQRFCGGRMSYLQGDTVNRPITAHLMGPVYVVTFRSSDPEQRPTTSLGLGFMLTFRQRHSCTDFSSLSSPSDPVLSDVETEWPAGWSLDALLPDGHEIEMLSRNASIFPSYPLPTTIHSHVEVFPSHPFTSIGNHHSMNFYKREGLVKENNETIDGKYSEDQDQQKPIQQQQQQPESKNVKEAERNGEGPGNGAASASPSGAGHSLSRVSNILSATLTQVFPEFGHSLQDLLERRNAPSQADQQEV</sequence>
<protein>
    <recommendedName>
        <fullName evidence="4">CUB domain-containing protein</fullName>
    </recommendedName>
</protein>
<evidence type="ECO:0000313" key="5">
    <source>
        <dbReference type="EMBL" id="MPC16039.1"/>
    </source>
</evidence>
<accession>A0A5B7D315</accession>
<dbReference type="PANTHER" id="PTHR33236">
    <property type="entry name" value="INTRAFLAGELLAR TRANSPORT PROTEIN 122 FAMILY PROTEIN-RELATED"/>
    <property type="match status" value="1"/>
</dbReference>
<dbReference type="InterPro" id="IPR000859">
    <property type="entry name" value="CUB_dom"/>
</dbReference>
<proteinExistence type="predicted"/>
<name>A0A5B7D315_PORTR</name>
<dbReference type="InterPro" id="IPR058698">
    <property type="entry name" value="CUB_metazoa"/>
</dbReference>
<feature type="domain" description="CUB" evidence="4">
    <location>
        <begin position="59"/>
        <end position="203"/>
    </location>
</feature>
<dbReference type="EMBL" id="VSRR010000473">
    <property type="protein sequence ID" value="MPC16039.1"/>
    <property type="molecule type" value="Genomic_DNA"/>
</dbReference>
<feature type="region of interest" description="Disordered" evidence="3">
    <location>
        <begin position="302"/>
        <end position="351"/>
    </location>
</feature>
<reference evidence="5 6" key="1">
    <citation type="submission" date="2019-05" db="EMBL/GenBank/DDBJ databases">
        <title>Another draft genome of Portunus trituberculatus and its Hox gene families provides insights of decapod evolution.</title>
        <authorList>
            <person name="Jeong J.-H."/>
            <person name="Song I."/>
            <person name="Kim S."/>
            <person name="Choi T."/>
            <person name="Kim D."/>
            <person name="Ryu S."/>
            <person name="Kim W."/>
        </authorList>
    </citation>
    <scope>NUCLEOTIDE SEQUENCE [LARGE SCALE GENOMIC DNA]</scope>
    <source>
        <tissue evidence="5">Muscle</tissue>
    </source>
</reference>
<dbReference type="OrthoDB" id="6378913at2759"/>
<feature type="compositionally biased region" description="Low complexity" evidence="3">
    <location>
        <begin position="310"/>
        <end position="322"/>
    </location>
</feature>
<evidence type="ECO:0000256" key="3">
    <source>
        <dbReference type="SAM" id="MobiDB-lite"/>
    </source>
</evidence>
<dbReference type="PANTHER" id="PTHR33236:SF5">
    <property type="entry name" value="CUB DOMAIN-CONTAINING PROTEIN"/>
    <property type="match status" value="1"/>
</dbReference>
<dbReference type="PROSITE" id="PS01180">
    <property type="entry name" value="CUB"/>
    <property type="match status" value="1"/>
</dbReference>
<dbReference type="Proteomes" id="UP000324222">
    <property type="component" value="Unassembled WGS sequence"/>
</dbReference>
<keyword evidence="1" id="KW-1015">Disulfide bond</keyword>
<evidence type="ECO:0000259" key="4">
    <source>
        <dbReference type="PROSITE" id="PS01180"/>
    </source>
</evidence>
<evidence type="ECO:0000313" key="6">
    <source>
        <dbReference type="Proteomes" id="UP000324222"/>
    </source>
</evidence>
<comment type="caution">
    <text evidence="2">Lacks conserved residue(s) required for the propagation of feature annotation.</text>
</comment>
<organism evidence="5 6">
    <name type="scientific">Portunus trituberculatus</name>
    <name type="common">Swimming crab</name>
    <name type="synonym">Neptunus trituberculatus</name>
    <dbReference type="NCBI Taxonomy" id="210409"/>
    <lineage>
        <taxon>Eukaryota</taxon>
        <taxon>Metazoa</taxon>
        <taxon>Ecdysozoa</taxon>
        <taxon>Arthropoda</taxon>
        <taxon>Crustacea</taxon>
        <taxon>Multicrustacea</taxon>
        <taxon>Malacostraca</taxon>
        <taxon>Eumalacostraca</taxon>
        <taxon>Eucarida</taxon>
        <taxon>Decapoda</taxon>
        <taxon>Pleocyemata</taxon>
        <taxon>Brachyura</taxon>
        <taxon>Eubrachyura</taxon>
        <taxon>Portunoidea</taxon>
        <taxon>Portunidae</taxon>
        <taxon>Portuninae</taxon>
        <taxon>Portunus</taxon>
    </lineage>
</organism>
<feature type="compositionally biased region" description="Low complexity" evidence="3">
    <location>
        <begin position="338"/>
        <end position="350"/>
    </location>
</feature>
<gene>
    <name evidence="5" type="ORF">E2C01_008850</name>
</gene>
<comment type="caution">
    <text evidence="5">The sequence shown here is derived from an EMBL/GenBank/DDBJ whole genome shotgun (WGS) entry which is preliminary data.</text>
</comment>
<feature type="compositionally biased region" description="Basic and acidic residues" evidence="3">
    <location>
        <begin position="323"/>
        <end position="332"/>
    </location>
</feature>
<dbReference type="Pfam" id="PF26080">
    <property type="entry name" value="CUB_animal"/>
    <property type="match status" value="1"/>
</dbReference>